<feature type="region of interest" description="Disordered" evidence="1">
    <location>
        <begin position="1"/>
        <end position="28"/>
    </location>
</feature>
<proteinExistence type="predicted"/>
<evidence type="ECO:0000313" key="3">
    <source>
        <dbReference type="Proteomes" id="UP000050794"/>
    </source>
</evidence>
<dbReference type="WBParaSite" id="TCNE_0001064601-mRNA-1">
    <property type="protein sequence ID" value="TCNE_0001064601-mRNA-1"/>
    <property type="gene ID" value="TCNE_0001064601"/>
</dbReference>
<accession>A0A183UQ76</accession>
<evidence type="ECO:0000313" key="4">
    <source>
        <dbReference type="WBParaSite" id="TCNE_0001064601-mRNA-1"/>
    </source>
</evidence>
<protein>
    <submittedName>
        <fullName evidence="2 4">Uncharacterized protein</fullName>
    </submittedName>
</protein>
<reference evidence="2 3" key="2">
    <citation type="submission" date="2018-11" db="EMBL/GenBank/DDBJ databases">
        <authorList>
            <consortium name="Pathogen Informatics"/>
        </authorList>
    </citation>
    <scope>NUCLEOTIDE SEQUENCE [LARGE SCALE GENOMIC DNA]</scope>
</reference>
<reference evidence="4" key="1">
    <citation type="submission" date="2016-06" db="UniProtKB">
        <authorList>
            <consortium name="WormBaseParasite"/>
        </authorList>
    </citation>
    <scope>IDENTIFICATION</scope>
</reference>
<dbReference type="Proteomes" id="UP000050794">
    <property type="component" value="Unassembled WGS sequence"/>
</dbReference>
<dbReference type="EMBL" id="UYWY01020570">
    <property type="protein sequence ID" value="VDM41967.1"/>
    <property type="molecule type" value="Genomic_DNA"/>
</dbReference>
<evidence type="ECO:0000313" key="2">
    <source>
        <dbReference type="EMBL" id="VDM41967.1"/>
    </source>
</evidence>
<evidence type="ECO:0000256" key="1">
    <source>
        <dbReference type="SAM" id="MobiDB-lite"/>
    </source>
</evidence>
<name>A0A183UQ76_TOXCA</name>
<dbReference type="AlphaFoldDB" id="A0A183UQ76"/>
<organism evidence="3 4">
    <name type="scientific">Toxocara canis</name>
    <name type="common">Canine roundworm</name>
    <dbReference type="NCBI Taxonomy" id="6265"/>
    <lineage>
        <taxon>Eukaryota</taxon>
        <taxon>Metazoa</taxon>
        <taxon>Ecdysozoa</taxon>
        <taxon>Nematoda</taxon>
        <taxon>Chromadorea</taxon>
        <taxon>Rhabditida</taxon>
        <taxon>Spirurina</taxon>
        <taxon>Ascaridomorpha</taxon>
        <taxon>Ascaridoidea</taxon>
        <taxon>Toxocaridae</taxon>
        <taxon>Toxocara</taxon>
    </lineage>
</organism>
<gene>
    <name evidence="2" type="ORF">TCNE_LOCUS10646</name>
</gene>
<sequence>MLYSALEPHEKRASEMSDDVLVRSQEQSETATIEQCQCRLYHPDTSHGQSASTLLQADRIQHEEIVVSVTDMPE</sequence>
<keyword evidence="3" id="KW-1185">Reference proteome</keyword>